<dbReference type="NCBIfam" id="TIGR00594">
    <property type="entry name" value="polc"/>
    <property type="match status" value="1"/>
</dbReference>
<sequence length="927" mass="105007">ELSQEIAFAIKDGKTLEDADRRHAYKRSYIKTPEEIFEEFSDVPEAIENTQKLADKVEIYDIIYNRVQPKFPDLPKGATAEEYLKKEVYSGVKKRYGKMTGELKERVDMELKIIHDKGYDDYFLVVSDMMKWARKHGVLVGVRGSVAGSVASYCLDISDIEPIRWELYFERFLNPERKSPPDIDMDLQDSRREEVINYVIEKYGRKNIAAIAAFGRLKTRAAIRDVCRVMKIDLKTADILSKMVHVKFGRVKPMALMLQDDQDFRKIIEGDPRLIQMADTVSRIEGLCRHVSTHACGYLITPDPITDYVAVQYETGSSEKVITQVEFKPIEDLGLLKFDFLGLINLTIIDYAIKLIKKRHGVDINVYKIPEDDKKTMKLFQDGNTTAVFQFESDGIKRYLRELKPENMQDLCFMAAAYRPGPMQFIPGYIACKQGIKRPEYLIPELEPILKMTYGFAIYQEQVIRIAVDIAGYSMGEADILRRAMGKKIPEVMRAEEDRFVKGCKDKGYSEKIAKQLFEYLKPFADYGFNKSHSAGYAYLAYWTAYLKAHYPIEFMCARMTADMNHPDKLVVALKEARSMGLNLLPPDINKSHLEFSPDGKNEIRYGLDGIKNVGRNIVEELIKERDENGEFTSLNDFCARVGSVNSRTLESLIKVGALNVFGEYNALLSVFPSIISKAGENQKAKDMGQLGLSFQNEAVTGSKPKIEVTKLPDVEPVSAGQKLDWEKDLLGIYFTSHPLQGLIEPLRSKGVVPLSENVLAEGKRVIGLCVVSLIKQIKTKKGDAMAFVTLDDMRSPVEGVLFPKDWQAYRDVINVGDSVVVSGKCNKRNDQISIILDKIKKIEDMPNDLKPDDISSSNVTLIIDESADSNDLEQLRDILVENPGNVVVNLNVTTAGKIRKFKMREKVDSEFISSVVSKLRLVKDVV</sequence>
<dbReference type="InterPro" id="IPR040982">
    <property type="entry name" value="DNA_pol3_finger"/>
</dbReference>
<dbReference type="Pfam" id="PF07733">
    <property type="entry name" value="DNA_pol3_alpha"/>
    <property type="match status" value="1"/>
</dbReference>
<dbReference type="CDD" id="cd04485">
    <property type="entry name" value="DnaE_OBF"/>
    <property type="match status" value="1"/>
</dbReference>
<dbReference type="InterPro" id="IPR041931">
    <property type="entry name" value="DNA_pol3_alpha_thumb_dom"/>
</dbReference>
<gene>
    <name evidence="12" type="ORF">A2982_04070</name>
</gene>
<dbReference type="AlphaFoldDB" id="A0A1F4V244"/>
<dbReference type="Pfam" id="PF17657">
    <property type="entry name" value="DNA_pol3_finger"/>
    <property type="match status" value="1"/>
</dbReference>
<keyword evidence="6" id="KW-0239">DNA-directed DNA polymerase</keyword>
<evidence type="ECO:0000256" key="5">
    <source>
        <dbReference type="ARBA" id="ARBA00022705"/>
    </source>
</evidence>
<evidence type="ECO:0000313" key="13">
    <source>
        <dbReference type="Proteomes" id="UP000178771"/>
    </source>
</evidence>
<feature type="non-terminal residue" evidence="12">
    <location>
        <position position="1"/>
    </location>
</feature>
<feature type="domain" description="DNA polymerase helix-hairpin-helix motif" evidence="10">
    <location>
        <begin position="581"/>
        <end position="664"/>
    </location>
</feature>
<dbReference type="GO" id="GO:0003887">
    <property type="term" value="F:DNA-directed DNA polymerase activity"/>
    <property type="evidence" value="ECO:0007669"/>
    <property type="project" value="UniProtKB-KW"/>
</dbReference>
<evidence type="ECO:0000256" key="3">
    <source>
        <dbReference type="ARBA" id="ARBA00022679"/>
    </source>
</evidence>
<dbReference type="Gene3D" id="3.20.20.140">
    <property type="entry name" value="Metal-dependent hydrolases"/>
    <property type="match status" value="1"/>
</dbReference>
<evidence type="ECO:0000259" key="11">
    <source>
        <dbReference type="Pfam" id="PF17657"/>
    </source>
</evidence>
<dbReference type="Gene3D" id="1.10.150.870">
    <property type="match status" value="1"/>
</dbReference>
<evidence type="ECO:0000256" key="7">
    <source>
        <dbReference type="ARBA" id="ARBA00049244"/>
    </source>
</evidence>
<comment type="caution">
    <text evidence="12">The sequence shown here is derived from an EMBL/GenBank/DDBJ whole genome shotgun (WGS) entry which is preliminary data.</text>
</comment>
<dbReference type="Pfam" id="PF14579">
    <property type="entry name" value="HHH_6"/>
    <property type="match status" value="1"/>
</dbReference>
<dbReference type="InterPro" id="IPR029460">
    <property type="entry name" value="DNAPol_HHH"/>
</dbReference>
<reference evidence="12 13" key="1">
    <citation type="journal article" date="2016" name="Nat. Commun.">
        <title>Thousands of microbial genomes shed light on interconnected biogeochemical processes in an aquifer system.</title>
        <authorList>
            <person name="Anantharaman K."/>
            <person name="Brown C.T."/>
            <person name="Hug L.A."/>
            <person name="Sharon I."/>
            <person name="Castelle C.J."/>
            <person name="Probst A.J."/>
            <person name="Thomas B.C."/>
            <person name="Singh A."/>
            <person name="Wilkins M.J."/>
            <person name="Karaoz U."/>
            <person name="Brodie E.L."/>
            <person name="Williams K.H."/>
            <person name="Hubbard S.S."/>
            <person name="Banfield J.F."/>
        </authorList>
    </citation>
    <scope>NUCLEOTIDE SEQUENCE [LARGE SCALE GENOMIC DNA]</scope>
</reference>
<dbReference type="EC" id="2.7.7.7" evidence="2"/>
<keyword evidence="5" id="KW-0235">DNA replication</keyword>
<dbReference type="EMBL" id="MEVH01000027">
    <property type="protein sequence ID" value="OGC51248.1"/>
    <property type="molecule type" value="Genomic_DNA"/>
</dbReference>
<dbReference type="PANTHER" id="PTHR32294:SF0">
    <property type="entry name" value="DNA POLYMERASE III SUBUNIT ALPHA"/>
    <property type="match status" value="1"/>
</dbReference>
<dbReference type="PANTHER" id="PTHR32294">
    <property type="entry name" value="DNA POLYMERASE III SUBUNIT ALPHA"/>
    <property type="match status" value="1"/>
</dbReference>
<name>A0A1F4V244_UNCKA</name>
<dbReference type="Gene3D" id="1.10.10.1600">
    <property type="entry name" value="Bacterial DNA polymerase III alpha subunit, thumb domain"/>
    <property type="match status" value="1"/>
</dbReference>
<evidence type="ECO:0000313" key="12">
    <source>
        <dbReference type="EMBL" id="OGC51248.1"/>
    </source>
</evidence>
<keyword evidence="3" id="KW-0808">Transferase</keyword>
<organism evidence="12 13">
    <name type="scientific">candidate division WWE3 bacterium RIFCSPLOWO2_01_FULL_39_13</name>
    <dbReference type="NCBI Taxonomy" id="1802624"/>
    <lineage>
        <taxon>Bacteria</taxon>
        <taxon>Katanobacteria</taxon>
    </lineage>
</organism>
<evidence type="ECO:0000256" key="2">
    <source>
        <dbReference type="ARBA" id="ARBA00012417"/>
    </source>
</evidence>
<dbReference type="GO" id="GO:0003676">
    <property type="term" value="F:nucleic acid binding"/>
    <property type="evidence" value="ECO:0007669"/>
    <property type="project" value="InterPro"/>
</dbReference>
<proteinExistence type="predicted"/>
<dbReference type="Pfam" id="PF01336">
    <property type="entry name" value="tRNA_anti-codon"/>
    <property type="match status" value="1"/>
</dbReference>
<keyword evidence="4" id="KW-0548">Nucleotidyltransferase</keyword>
<dbReference type="STRING" id="1802624.A2982_04070"/>
<dbReference type="GO" id="GO:0005737">
    <property type="term" value="C:cytoplasm"/>
    <property type="evidence" value="ECO:0007669"/>
    <property type="project" value="UniProtKB-SubCell"/>
</dbReference>
<evidence type="ECO:0000256" key="6">
    <source>
        <dbReference type="ARBA" id="ARBA00022932"/>
    </source>
</evidence>
<feature type="domain" description="DNA polymerase III alpha subunit finger" evidence="11">
    <location>
        <begin position="345"/>
        <end position="508"/>
    </location>
</feature>
<accession>A0A1F4V244</accession>
<comment type="catalytic activity">
    <reaction evidence="7">
        <text>DNA(n) + a 2'-deoxyribonucleoside 5'-triphosphate = DNA(n+1) + diphosphate</text>
        <dbReference type="Rhea" id="RHEA:22508"/>
        <dbReference type="Rhea" id="RHEA-COMP:17339"/>
        <dbReference type="Rhea" id="RHEA-COMP:17340"/>
        <dbReference type="ChEBI" id="CHEBI:33019"/>
        <dbReference type="ChEBI" id="CHEBI:61560"/>
        <dbReference type="ChEBI" id="CHEBI:173112"/>
        <dbReference type="EC" id="2.7.7.7"/>
    </reaction>
</comment>
<evidence type="ECO:0000259" key="9">
    <source>
        <dbReference type="Pfam" id="PF07733"/>
    </source>
</evidence>
<feature type="domain" description="Bacterial DNA polymerase III alpha subunit NTPase" evidence="9">
    <location>
        <begin position="82"/>
        <end position="342"/>
    </location>
</feature>
<dbReference type="GO" id="GO:0006260">
    <property type="term" value="P:DNA replication"/>
    <property type="evidence" value="ECO:0007669"/>
    <property type="project" value="UniProtKB-KW"/>
</dbReference>
<dbReference type="InterPro" id="IPR011708">
    <property type="entry name" value="DNA_pol3_alpha_NTPase_dom"/>
</dbReference>
<comment type="subcellular location">
    <subcellularLocation>
        <location evidence="1">Cytoplasm</location>
    </subcellularLocation>
</comment>
<evidence type="ECO:0000259" key="10">
    <source>
        <dbReference type="Pfam" id="PF14579"/>
    </source>
</evidence>
<evidence type="ECO:0000256" key="1">
    <source>
        <dbReference type="ARBA" id="ARBA00004496"/>
    </source>
</evidence>
<feature type="domain" description="OB" evidence="8">
    <location>
        <begin position="775"/>
        <end position="843"/>
    </location>
</feature>
<protein>
    <recommendedName>
        <fullName evidence="2">DNA-directed DNA polymerase</fullName>
        <ecNumber evidence="2">2.7.7.7</ecNumber>
    </recommendedName>
</protein>
<dbReference type="InterPro" id="IPR004365">
    <property type="entry name" value="NA-bd_OB_tRNA"/>
</dbReference>
<dbReference type="GO" id="GO:0008408">
    <property type="term" value="F:3'-5' exonuclease activity"/>
    <property type="evidence" value="ECO:0007669"/>
    <property type="project" value="InterPro"/>
</dbReference>
<dbReference type="Proteomes" id="UP000178771">
    <property type="component" value="Unassembled WGS sequence"/>
</dbReference>
<evidence type="ECO:0000256" key="4">
    <source>
        <dbReference type="ARBA" id="ARBA00022695"/>
    </source>
</evidence>
<dbReference type="InterPro" id="IPR004805">
    <property type="entry name" value="DnaE2/DnaE/PolC"/>
</dbReference>
<evidence type="ECO:0000259" key="8">
    <source>
        <dbReference type="Pfam" id="PF01336"/>
    </source>
</evidence>